<gene>
    <name evidence="5" type="ORF">GC722_03450</name>
</gene>
<sequence>MTSWPRVTARHVAARAGVSPGTVSKALSGKGAVHPDTRDRILTAARELGFRSNRGPVGHEPVRARTVGLVIREPFARRTAPVVTGAIEALAERDIALLLCDGRGDAIREQYFVESLLRRGVDGILVAGGSRGSFSRSPLQGRLDVPVVYVMAASTDPRDLSVVPDNRGGAEQAVAHLVATGRRRLACIFGPRREEAAQVKTAATVEVLAASGLELAAEPLYGHWDEQWGRQAAMQLVHSQTPFDGLVCGNDLIARGATGALHELGLSVPEDVGVIGFDNWDVMVEGNRPRLSSIDLSLPEVGRTAATRMAAEIDQFSGEGGVVTVECLLVPRESTAVPRRGTARVTPLVEATRPASRAGG</sequence>
<dbReference type="AlphaFoldDB" id="A0A6A9UV54"/>
<dbReference type="Pfam" id="PF00356">
    <property type="entry name" value="LacI"/>
    <property type="match status" value="1"/>
</dbReference>
<dbReference type="Proteomes" id="UP000435304">
    <property type="component" value="Unassembled WGS sequence"/>
</dbReference>
<dbReference type="InterPro" id="IPR000843">
    <property type="entry name" value="HTH_LacI"/>
</dbReference>
<keyword evidence="2" id="KW-0238">DNA-binding</keyword>
<dbReference type="SMART" id="SM00354">
    <property type="entry name" value="HTH_LACI"/>
    <property type="match status" value="1"/>
</dbReference>
<dbReference type="GO" id="GO:0000976">
    <property type="term" value="F:transcription cis-regulatory region binding"/>
    <property type="evidence" value="ECO:0007669"/>
    <property type="project" value="TreeGrafter"/>
</dbReference>
<dbReference type="EMBL" id="WPCU01000004">
    <property type="protein sequence ID" value="MVA75087.1"/>
    <property type="molecule type" value="Genomic_DNA"/>
</dbReference>
<evidence type="ECO:0000313" key="6">
    <source>
        <dbReference type="Proteomes" id="UP000435304"/>
    </source>
</evidence>
<dbReference type="Gene3D" id="3.40.50.2300">
    <property type="match status" value="2"/>
</dbReference>
<evidence type="ECO:0000256" key="1">
    <source>
        <dbReference type="ARBA" id="ARBA00023015"/>
    </source>
</evidence>
<keyword evidence="3" id="KW-0804">Transcription</keyword>
<dbReference type="Gene3D" id="1.10.260.40">
    <property type="entry name" value="lambda repressor-like DNA-binding domains"/>
    <property type="match status" value="1"/>
</dbReference>
<comment type="caution">
    <text evidence="5">The sequence shown here is derived from an EMBL/GenBank/DDBJ whole genome shotgun (WGS) entry which is preliminary data.</text>
</comment>
<dbReference type="InterPro" id="IPR046335">
    <property type="entry name" value="LacI/GalR-like_sensor"/>
</dbReference>
<dbReference type="InterPro" id="IPR028082">
    <property type="entry name" value="Peripla_BP_I"/>
</dbReference>
<evidence type="ECO:0000256" key="3">
    <source>
        <dbReference type="ARBA" id="ARBA00023163"/>
    </source>
</evidence>
<organism evidence="5 6">
    <name type="scientific">Auraticoccus cholistanensis</name>
    <dbReference type="NCBI Taxonomy" id="2656650"/>
    <lineage>
        <taxon>Bacteria</taxon>
        <taxon>Bacillati</taxon>
        <taxon>Actinomycetota</taxon>
        <taxon>Actinomycetes</taxon>
        <taxon>Propionibacteriales</taxon>
        <taxon>Propionibacteriaceae</taxon>
        <taxon>Auraticoccus</taxon>
    </lineage>
</organism>
<evidence type="ECO:0000313" key="5">
    <source>
        <dbReference type="EMBL" id="MVA75087.1"/>
    </source>
</evidence>
<dbReference type="SUPFAM" id="SSF47413">
    <property type="entry name" value="lambda repressor-like DNA-binding domains"/>
    <property type="match status" value="1"/>
</dbReference>
<dbReference type="RefSeq" id="WP_156608012.1">
    <property type="nucleotide sequence ID" value="NZ_WPCU01000004.1"/>
</dbReference>
<protein>
    <submittedName>
        <fullName evidence="5">Substrate-binding domain-containing protein</fullName>
    </submittedName>
</protein>
<dbReference type="SUPFAM" id="SSF53822">
    <property type="entry name" value="Periplasmic binding protein-like I"/>
    <property type="match status" value="1"/>
</dbReference>
<evidence type="ECO:0000256" key="2">
    <source>
        <dbReference type="ARBA" id="ARBA00023125"/>
    </source>
</evidence>
<feature type="domain" description="HTH lacI-type" evidence="4">
    <location>
        <begin position="7"/>
        <end position="54"/>
    </location>
</feature>
<dbReference type="PROSITE" id="PS50932">
    <property type="entry name" value="HTH_LACI_2"/>
    <property type="match status" value="1"/>
</dbReference>
<keyword evidence="1" id="KW-0805">Transcription regulation</keyword>
<dbReference type="PANTHER" id="PTHR30146:SF155">
    <property type="entry name" value="ALANINE RACEMASE"/>
    <property type="match status" value="1"/>
</dbReference>
<proteinExistence type="predicted"/>
<dbReference type="GO" id="GO:0003700">
    <property type="term" value="F:DNA-binding transcription factor activity"/>
    <property type="evidence" value="ECO:0007669"/>
    <property type="project" value="TreeGrafter"/>
</dbReference>
<evidence type="ECO:0000259" key="4">
    <source>
        <dbReference type="PROSITE" id="PS50932"/>
    </source>
</evidence>
<dbReference type="Pfam" id="PF13377">
    <property type="entry name" value="Peripla_BP_3"/>
    <property type="match status" value="1"/>
</dbReference>
<name>A0A6A9UV54_9ACTN</name>
<dbReference type="CDD" id="cd01392">
    <property type="entry name" value="HTH_LacI"/>
    <property type="match status" value="1"/>
</dbReference>
<keyword evidence="6" id="KW-1185">Reference proteome</keyword>
<dbReference type="PANTHER" id="PTHR30146">
    <property type="entry name" value="LACI-RELATED TRANSCRIPTIONAL REPRESSOR"/>
    <property type="match status" value="1"/>
</dbReference>
<accession>A0A6A9UV54</accession>
<reference evidence="5 6" key="1">
    <citation type="submission" date="2019-12" db="EMBL/GenBank/DDBJ databases">
        <title>Auraticoccus cholistani sp. nov., an actinomycete isolated from soil of Cholistan desert.</title>
        <authorList>
            <person name="Cheema M.T."/>
        </authorList>
    </citation>
    <scope>NUCLEOTIDE SEQUENCE [LARGE SCALE GENOMIC DNA]</scope>
    <source>
        <strain evidence="5 6">F435</strain>
    </source>
</reference>
<dbReference type="InterPro" id="IPR010982">
    <property type="entry name" value="Lambda_DNA-bd_dom_sf"/>
</dbReference>